<sequence length="800" mass="87793">VGGFTQENAVILKASLFDPDPNISPSNTRRLRAEFEVVLVGESFTGTGQNVRRGPVEIFDGSAPIITQINATGLIKGQDYKWRVRAENVDDGIFSEWVEFGNNSTSAADFRISTAEDLSIATNKTNVDIGETITLTVDARDGSNLIDPSYRGTVNFTSTAGAVILPANYAYSAGDAGTHDFTNELIFLEAGTFTVTATDLLDSALSDTTVDITVNPPATPPSPTDTPVPSVSPTSGPTPTTGPSPTPGPTSVVSSPVPTTPGDPTCQEDPLQLKCLVPVEIYNVRVDVADTNDQAVICWDTNIETIGYIDYGLNDPGIYTDSTDVETAYKVTDHCQTLTNLMEDSAYIFKITATAPTSLYDIYESAFSTGKEIIDIIPVACIEVNPNSYVLNDQNTVELPFTTAGEANCTVFYGSNADQLDYTYAEEGQSLSHNLIMDLDNVQGTDLVYKIECSVLIGDSEEDYTSCEANGVIPLFKLPETGEVDSEVGIPWWLALLPATGVGLVNLISYPRWILYAIAWIKDRKKEQAWGVIYDAKKNTPVIFASVKLYQGNKFIKEVITGREGKYGFVANQGQYKIIVDHPDYDTYIEDVTIEKEEGMAARDIALRSRQAENVNKKQVDKNWREKLRENLSKLNSILVVVGFTLSVIITIISPSLYNFIVILFYVAQFIILFLLSLRNKRHWGYVYNVATKGRIPGAFVRVFSPEENRQLDVQMSDKEGRYGFLLEEGEYDVSASKMGYQFTGRDMKNVVSKDGNNFLHTQIKKGQSMNNPIGLEPNSNSTGAVESTSSSNNQPRAFT</sequence>
<keyword evidence="2" id="KW-0812">Transmembrane</keyword>
<evidence type="ECO:0000256" key="2">
    <source>
        <dbReference type="SAM" id="Phobius"/>
    </source>
</evidence>
<dbReference type="EMBL" id="JAGQLK010000164">
    <property type="protein sequence ID" value="MCA9383885.1"/>
    <property type="molecule type" value="Genomic_DNA"/>
</dbReference>
<keyword evidence="2" id="KW-0472">Membrane</keyword>
<proteinExistence type="predicted"/>
<reference evidence="3" key="2">
    <citation type="journal article" date="2021" name="Microbiome">
        <title>Successional dynamics and alternative stable states in a saline activated sludge microbial community over 9 years.</title>
        <authorList>
            <person name="Wang Y."/>
            <person name="Ye J."/>
            <person name="Ju F."/>
            <person name="Liu L."/>
            <person name="Boyd J.A."/>
            <person name="Deng Y."/>
            <person name="Parks D.H."/>
            <person name="Jiang X."/>
            <person name="Yin X."/>
            <person name="Woodcroft B.J."/>
            <person name="Tyson G.W."/>
            <person name="Hugenholtz P."/>
            <person name="Polz M.F."/>
            <person name="Zhang T."/>
        </authorList>
    </citation>
    <scope>NUCLEOTIDE SEQUENCE</scope>
    <source>
        <strain evidence="3">HKST-UBA14</strain>
    </source>
</reference>
<accession>A0A955L6N4</accession>
<feature type="transmembrane region" description="Helical" evidence="2">
    <location>
        <begin position="660"/>
        <end position="678"/>
    </location>
</feature>
<feature type="compositionally biased region" description="Low complexity" evidence="1">
    <location>
        <begin position="249"/>
        <end position="265"/>
    </location>
</feature>
<feature type="transmembrane region" description="Helical" evidence="2">
    <location>
        <begin position="635"/>
        <end position="654"/>
    </location>
</feature>
<protein>
    <recommendedName>
        <fullName evidence="5">Fibronectin type-III domain-containing protein</fullName>
    </recommendedName>
</protein>
<organism evidence="3 4">
    <name type="scientific">Candidatus Dojkabacteria bacterium</name>
    <dbReference type="NCBI Taxonomy" id="2099670"/>
    <lineage>
        <taxon>Bacteria</taxon>
        <taxon>Candidatus Dojkabacteria</taxon>
    </lineage>
</organism>
<feature type="region of interest" description="Disordered" evidence="1">
    <location>
        <begin position="767"/>
        <end position="800"/>
    </location>
</feature>
<feature type="transmembrane region" description="Helical" evidence="2">
    <location>
        <begin position="492"/>
        <end position="515"/>
    </location>
</feature>
<evidence type="ECO:0000313" key="4">
    <source>
        <dbReference type="Proteomes" id="UP000783287"/>
    </source>
</evidence>
<reference evidence="3" key="1">
    <citation type="submission" date="2020-04" db="EMBL/GenBank/DDBJ databases">
        <authorList>
            <person name="Zhang T."/>
        </authorList>
    </citation>
    <scope>NUCLEOTIDE SEQUENCE</scope>
    <source>
        <strain evidence="3">HKST-UBA14</strain>
    </source>
</reference>
<dbReference type="Gene3D" id="2.60.40.1120">
    <property type="entry name" value="Carboxypeptidase-like, regulatory domain"/>
    <property type="match status" value="2"/>
</dbReference>
<comment type="caution">
    <text evidence="3">The sequence shown here is derived from an EMBL/GenBank/DDBJ whole genome shotgun (WGS) entry which is preliminary data.</text>
</comment>
<dbReference type="Proteomes" id="UP000783287">
    <property type="component" value="Unassembled WGS sequence"/>
</dbReference>
<feature type="region of interest" description="Disordered" evidence="1">
    <location>
        <begin position="212"/>
        <end position="268"/>
    </location>
</feature>
<dbReference type="SUPFAM" id="SSF49464">
    <property type="entry name" value="Carboxypeptidase regulatory domain-like"/>
    <property type="match status" value="2"/>
</dbReference>
<feature type="compositionally biased region" description="Low complexity" evidence="1">
    <location>
        <begin position="227"/>
        <end position="239"/>
    </location>
</feature>
<evidence type="ECO:0008006" key="5">
    <source>
        <dbReference type="Google" id="ProtNLM"/>
    </source>
</evidence>
<evidence type="ECO:0000313" key="3">
    <source>
        <dbReference type="EMBL" id="MCA9383885.1"/>
    </source>
</evidence>
<name>A0A955L6N4_9BACT</name>
<feature type="compositionally biased region" description="Pro residues" evidence="1">
    <location>
        <begin position="217"/>
        <end position="226"/>
    </location>
</feature>
<keyword evidence="2" id="KW-1133">Transmembrane helix</keyword>
<gene>
    <name evidence="3" type="ORF">KC909_05995</name>
</gene>
<dbReference type="AlphaFoldDB" id="A0A955L6N4"/>
<evidence type="ECO:0000256" key="1">
    <source>
        <dbReference type="SAM" id="MobiDB-lite"/>
    </source>
</evidence>
<feature type="non-terminal residue" evidence="3">
    <location>
        <position position="1"/>
    </location>
</feature>
<dbReference type="InterPro" id="IPR008969">
    <property type="entry name" value="CarboxyPept-like_regulatory"/>
</dbReference>